<gene>
    <name evidence="1" type="ORF">TNCV_4649471</name>
</gene>
<comment type="caution">
    <text evidence="1">The sequence shown here is derived from an EMBL/GenBank/DDBJ whole genome shotgun (WGS) entry which is preliminary data.</text>
</comment>
<dbReference type="Proteomes" id="UP000887159">
    <property type="component" value="Unassembled WGS sequence"/>
</dbReference>
<sequence length="81" mass="9173">MGFAEIDSGPDTTVWACASEHRAHPQHDAFDQFRRVFALIVVMKLCFRMKNRVGRDLDWQLAAGTSRAVRLGTVIQKEKLA</sequence>
<dbReference type="AlphaFoldDB" id="A0A8X6VIC8"/>
<protein>
    <submittedName>
        <fullName evidence="1">Uncharacterized protein</fullName>
    </submittedName>
</protein>
<evidence type="ECO:0000313" key="2">
    <source>
        <dbReference type="Proteomes" id="UP000887159"/>
    </source>
</evidence>
<proteinExistence type="predicted"/>
<reference evidence="1" key="1">
    <citation type="submission" date="2020-08" db="EMBL/GenBank/DDBJ databases">
        <title>Multicomponent nature underlies the extraordinary mechanical properties of spider dragline silk.</title>
        <authorList>
            <person name="Kono N."/>
            <person name="Nakamura H."/>
            <person name="Mori M."/>
            <person name="Yoshida Y."/>
            <person name="Ohtoshi R."/>
            <person name="Malay A.D."/>
            <person name="Moran D.A.P."/>
            <person name="Tomita M."/>
            <person name="Numata K."/>
            <person name="Arakawa K."/>
        </authorList>
    </citation>
    <scope>NUCLEOTIDE SEQUENCE</scope>
</reference>
<name>A0A8X6VIC8_TRICX</name>
<accession>A0A8X6VIC8</accession>
<evidence type="ECO:0000313" key="1">
    <source>
        <dbReference type="EMBL" id="GFY19777.1"/>
    </source>
</evidence>
<keyword evidence="2" id="KW-1185">Reference proteome</keyword>
<dbReference type="EMBL" id="BMAU01021353">
    <property type="protein sequence ID" value="GFY19777.1"/>
    <property type="molecule type" value="Genomic_DNA"/>
</dbReference>
<organism evidence="1 2">
    <name type="scientific">Trichonephila clavipes</name>
    <name type="common">Golden silk orbweaver</name>
    <name type="synonym">Nephila clavipes</name>
    <dbReference type="NCBI Taxonomy" id="2585209"/>
    <lineage>
        <taxon>Eukaryota</taxon>
        <taxon>Metazoa</taxon>
        <taxon>Ecdysozoa</taxon>
        <taxon>Arthropoda</taxon>
        <taxon>Chelicerata</taxon>
        <taxon>Arachnida</taxon>
        <taxon>Araneae</taxon>
        <taxon>Araneomorphae</taxon>
        <taxon>Entelegynae</taxon>
        <taxon>Araneoidea</taxon>
        <taxon>Nephilidae</taxon>
        <taxon>Trichonephila</taxon>
    </lineage>
</organism>